<dbReference type="EMBL" id="JANKHO010001719">
    <property type="protein sequence ID" value="KAJ3499852.1"/>
    <property type="molecule type" value="Genomic_DNA"/>
</dbReference>
<dbReference type="InterPro" id="IPR001128">
    <property type="entry name" value="Cyt_P450"/>
</dbReference>
<dbReference type="PROSITE" id="PS00086">
    <property type="entry name" value="CYTOCHROME_P450"/>
    <property type="match status" value="1"/>
</dbReference>
<gene>
    <name evidence="12" type="ORF">NLJ89_g10052</name>
</gene>
<feature type="binding site" description="axial binding residue" evidence="9">
    <location>
        <position position="149"/>
    </location>
    <ligand>
        <name>heme</name>
        <dbReference type="ChEBI" id="CHEBI:30413"/>
    </ligand>
    <ligandPart>
        <name>Fe</name>
        <dbReference type="ChEBI" id="CHEBI:18248"/>
    </ligandPart>
</feature>
<evidence type="ECO:0000256" key="5">
    <source>
        <dbReference type="ARBA" id="ARBA00022723"/>
    </source>
</evidence>
<evidence type="ECO:0000313" key="12">
    <source>
        <dbReference type="EMBL" id="KAJ3499852.1"/>
    </source>
</evidence>
<protein>
    <recommendedName>
        <fullName evidence="14">Cytochrome P450 monooxygenase</fullName>
    </recommendedName>
</protein>
<dbReference type="Proteomes" id="UP001148786">
    <property type="component" value="Unassembled WGS sequence"/>
</dbReference>
<sequence>MKRSILSHYLSRSDSSTCAILYYLARDRRAQDKLHKELDDQLSAEDLTVATGPQVKNLPYMDACINESLRLHSTSALGLPRVVPEGGLTIDDHYFPPGTVLSVPSFTIHRDKRIWGDDVDDFRPERWFEQNQADIQKTFNPFSIGPRACVGRNLAYLELQLIIASIMRRYDIVLESPDQKLETREGFLRKPLGCKIGIKRRDCLGLRTSRTRTSTTGTVGGDNALLNSSTSIVEHRFIRTSVNTRIIATMALQTLTLSTENEPTVTVTTGYPPPPGMHGMAIRGPLE</sequence>
<dbReference type="GO" id="GO:0004497">
    <property type="term" value="F:monooxygenase activity"/>
    <property type="evidence" value="ECO:0007669"/>
    <property type="project" value="UniProtKB-KW"/>
</dbReference>
<evidence type="ECO:0000256" key="11">
    <source>
        <dbReference type="SAM" id="MobiDB-lite"/>
    </source>
</evidence>
<dbReference type="InterPro" id="IPR002401">
    <property type="entry name" value="Cyt_P450_E_grp-I"/>
</dbReference>
<dbReference type="GO" id="GO:0016705">
    <property type="term" value="F:oxidoreductase activity, acting on paired donors, with incorporation or reduction of molecular oxygen"/>
    <property type="evidence" value="ECO:0007669"/>
    <property type="project" value="InterPro"/>
</dbReference>
<comment type="pathway">
    <text evidence="2">Secondary metabolite biosynthesis.</text>
</comment>
<organism evidence="12 13">
    <name type="scientific">Agrocybe chaxingu</name>
    <dbReference type="NCBI Taxonomy" id="84603"/>
    <lineage>
        <taxon>Eukaryota</taxon>
        <taxon>Fungi</taxon>
        <taxon>Dikarya</taxon>
        <taxon>Basidiomycota</taxon>
        <taxon>Agaricomycotina</taxon>
        <taxon>Agaricomycetes</taxon>
        <taxon>Agaricomycetidae</taxon>
        <taxon>Agaricales</taxon>
        <taxon>Agaricineae</taxon>
        <taxon>Strophariaceae</taxon>
        <taxon>Agrocybe</taxon>
    </lineage>
</organism>
<evidence type="ECO:0000256" key="8">
    <source>
        <dbReference type="ARBA" id="ARBA00023033"/>
    </source>
</evidence>
<evidence type="ECO:0000256" key="6">
    <source>
        <dbReference type="ARBA" id="ARBA00023002"/>
    </source>
</evidence>
<evidence type="ECO:0008006" key="14">
    <source>
        <dbReference type="Google" id="ProtNLM"/>
    </source>
</evidence>
<evidence type="ECO:0000256" key="9">
    <source>
        <dbReference type="PIRSR" id="PIRSR602401-1"/>
    </source>
</evidence>
<dbReference type="PRINTS" id="PR00385">
    <property type="entry name" value="P450"/>
</dbReference>
<feature type="region of interest" description="Disordered" evidence="11">
    <location>
        <begin position="263"/>
        <end position="287"/>
    </location>
</feature>
<comment type="caution">
    <text evidence="12">The sequence shown here is derived from an EMBL/GenBank/DDBJ whole genome shotgun (WGS) entry which is preliminary data.</text>
</comment>
<keyword evidence="4 9" id="KW-0349">Heme</keyword>
<comment type="cofactor">
    <cofactor evidence="1 9">
        <name>heme</name>
        <dbReference type="ChEBI" id="CHEBI:30413"/>
    </cofactor>
</comment>
<evidence type="ECO:0000256" key="10">
    <source>
        <dbReference type="RuleBase" id="RU000461"/>
    </source>
</evidence>
<dbReference type="InterPro" id="IPR036396">
    <property type="entry name" value="Cyt_P450_sf"/>
</dbReference>
<dbReference type="SUPFAM" id="SSF48264">
    <property type="entry name" value="Cytochrome P450"/>
    <property type="match status" value="1"/>
</dbReference>
<keyword evidence="13" id="KW-1185">Reference proteome</keyword>
<name>A0A9W8JUU9_9AGAR</name>
<dbReference type="PRINTS" id="PR00463">
    <property type="entry name" value="EP450I"/>
</dbReference>
<keyword evidence="6 10" id="KW-0560">Oxidoreductase</keyword>
<keyword evidence="5 9" id="KW-0479">Metal-binding</keyword>
<evidence type="ECO:0000256" key="7">
    <source>
        <dbReference type="ARBA" id="ARBA00023004"/>
    </source>
</evidence>
<keyword evidence="8 10" id="KW-0503">Monooxygenase</keyword>
<reference evidence="12" key="1">
    <citation type="submission" date="2022-07" db="EMBL/GenBank/DDBJ databases">
        <title>Genome Sequence of Agrocybe chaxingu.</title>
        <authorList>
            <person name="Buettner E."/>
        </authorList>
    </citation>
    <scope>NUCLEOTIDE SEQUENCE</scope>
    <source>
        <strain evidence="12">MP-N11</strain>
    </source>
</reference>
<dbReference type="InterPro" id="IPR017972">
    <property type="entry name" value="Cyt_P450_CS"/>
</dbReference>
<dbReference type="AlphaFoldDB" id="A0A9W8JUU9"/>
<evidence type="ECO:0000256" key="4">
    <source>
        <dbReference type="ARBA" id="ARBA00022617"/>
    </source>
</evidence>
<evidence type="ECO:0000256" key="2">
    <source>
        <dbReference type="ARBA" id="ARBA00005179"/>
    </source>
</evidence>
<proteinExistence type="inferred from homology"/>
<accession>A0A9W8JUU9</accession>
<dbReference type="Gene3D" id="1.10.630.10">
    <property type="entry name" value="Cytochrome P450"/>
    <property type="match status" value="1"/>
</dbReference>
<dbReference type="GO" id="GO:0020037">
    <property type="term" value="F:heme binding"/>
    <property type="evidence" value="ECO:0007669"/>
    <property type="project" value="InterPro"/>
</dbReference>
<dbReference type="InterPro" id="IPR050121">
    <property type="entry name" value="Cytochrome_P450_monoxygenase"/>
</dbReference>
<evidence type="ECO:0000256" key="1">
    <source>
        <dbReference type="ARBA" id="ARBA00001971"/>
    </source>
</evidence>
<dbReference type="PANTHER" id="PTHR24305:SF29">
    <property type="entry name" value="BENZOATE-PARA-HYDROXYLASE"/>
    <property type="match status" value="1"/>
</dbReference>
<dbReference type="GO" id="GO:0005506">
    <property type="term" value="F:iron ion binding"/>
    <property type="evidence" value="ECO:0007669"/>
    <property type="project" value="InterPro"/>
</dbReference>
<keyword evidence="7 9" id="KW-0408">Iron</keyword>
<dbReference type="PANTHER" id="PTHR24305">
    <property type="entry name" value="CYTOCHROME P450"/>
    <property type="match status" value="1"/>
</dbReference>
<dbReference type="OrthoDB" id="1470350at2759"/>
<dbReference type="Pfam" id="PF00067">
    <property type="entry name" value="p450"/>
    <property type="match status" value="1"/>
</dbReference>
<evidence type="ECO:0000256" key="3">
    <source>
        <dbReference type="ARBA" id="ARBA00010617"/>
    </source>
</evidence>
<evidence type="ECO:0000313" key="13">
    <source>
        <dbReference type="Proteomes" id="UP001148786"/>
    </source>
</evidence>
<comment type="similarity">
    <text evidence="3 10">Belongs to the cytochrome P450 family.</text>
</comment>